<evidence type="ECO:0000256" key="2">
    <source>
        <dbReference type="ARBA" id="ARBA00022448"/>
    </source>
</evidence>
<evidence type="ECO:0000256" key="1">
    <source>
        <dbReference type="ARBA" id="ARBA00004141"/>
    </source>
</evidence>
<feature type="transmembrane region" description="Helical" evidence="7">
    <location>
        <begin position="485"/>
        <end position="502"/>
    </location>
</feature>
<feature type="domain" description="Major facilitator superfamily (MFS) profile" evidence="8">
    <location>
        <begin position="82"/>
        <end position="533"/>
    </location>
</feature>
<evidence type="ECO:0000259" key="8">
    <source>
        <dbReference type="PROSITE" id="PS50850"/>
    </source>
</evidence>
<keyword evidence="10" id="KW-1185">Reference proteome</keyword>
<proteinExistence type="predicted"/>
<dbReference type="AlphaFoldDB" id="A0A370T8X3"/>
<dbReference type="CDD" id="cd17323">
    <property type="entry name" value="MFS_Tpo1_MDR_like"/>
    <property type="match status" value="1"/>
</dbReference>
<dbReference type="PROSITE" id="PS50850">
    <property type="entry name" value="MFS"/>
    <property type="match status" value="1"/>
</dbReference>
<dbReference type="Pfam" id="PF07690">
    <property type="entry name" value="MFS_1"/>
    <property type="match status" value="1"/>
</dbReference>
<dbReference type="GeneID" id="43603419"/>
<feature type="region of interest" description="Disordered" evidence="6">
    <location>
        <begin position="1"/>
        <end position="41"/>
    </location>
</feature>
<keyword evidence="4 7" id="KW-1133">Transmembrane helix</keyword>
<evidence type="ECO:0000256" key="5">
    <source>
        <dbReference type="ARBA" id="ARBA00023136"/>
    </source>
</evidence>
<organism evidence="9 10">
    <name type="scientific">Venustampulla echinocandica</name>
    <dbReference type="NCBI Taxonomy" id="2656787"/>
    <lineage>
        <taxon>Eukaryota</taxon>
        <taxon>Fungi</taxon>
        <taxon>Dikarya</taxon>
        <taxon>Ascomycota</taxon>
        <taxon>Pezizomycotina</taxon>
        <taxon>Leotiomycetes</taxon>
        <taxon>Helotiales</taxon>
        <taxon>Pleuroascaceae</taxon>
        <taxon>Venustampulla</taxon>
    </lineage>
</organism>
<protein>
    <submittedName>
        <fullName evidence="9">MFS general substrate transporter</fullName>
    </submittedName>
</protein>
<gene>
    <name evidence="9" type="ORF">BP5553_10570</name>
</gene>
<keyword evidence="2" id="KW-0813">Transport</keyword>
<feature type="transmembrane region" description="Helical" evidence="7">
    <location>
        <begin position="418"/>
        <end position="437"/>
    </location>
</feature>
<reference evidence="9 10" key="1">
    <citation type="journal article" date="2018" name="IMA Fungus">
        <title>IMA Genome-F 9: Draft genome sequence of Annulohypoxylon stygium, Aspergillus mulundensis, Berkeleyomyces basicola (syn. Thielaviopsis basicola), Ceratocystis smalleyi, two Cercospora beticola strains, Coleophoma cylindrospora, Fusarium fracticaudum, Phialophora cf. hyalina, and Morchella septimelata.</title>
        <authorList>
            <person name="Wingfield B.D."/>
            <person name="Bills G.F."/>
            <person name="Dong Y."/>
            <person name="Huang W."/>
            <person name="Nel W.J."/>
            <person name="Swalarsk-Parry B.S."/>
            <person name="Vaghefi N."/>
            <person name="Wilken P.M."/>
            <person name="An Z."/>
            <person name="de Beer Z.W."/>
            <person name="De Vos L."/>
            <person name="Chen L."/>
            <person name="Duong T.A."/>
            <person name="Gao Y."/>
            <person name="Hammerbacher A."/>
            <person name="Kikkert J.R."/>
            <person name="Li Y."/>
            <person name="Li H."/>
            <person name="Li K."/>
            <person name="Li Q."/>
            <person name="Liu X."/>
            <person name="Ma X."/>
            <person name="Naidoo K."/>
            <person name="Pethybridge S.J."/>
            <person name="Sun J."/>
            <person name="Steenkamp E.T."/>
            <person name="van der Nest M.A."/>
            <person name="van Wyk S."/>
            <person name="Wingfield M.J."/>
            <person name="Xiong C."/>
            <person name="Yue Q."/>
            <person name="Zhang X."/>
        </authorList>
    </citation>
    <scope>NUCLEOTIDE SEQUENCE [LARGE SCALE GENOMIC DNA]</scope>
    <source>
        <strain evidence="9 10">BP 5553</strain>
    </source>
</reference>
<comment type="subcellular location">
    <subcellularLocation>
        <location evidence="1">Membrane</location>
        <topology evidence="1">Multi-pass membrane protein</topology>
    </subcellularLocation>
</comment>
<name>A0A370T8X3_9HELO</name>
<dbReference type="Gene3D" id="1.20.1720.10">
    <property type="entry name" value="Multidrug resistance protein D"/>
    <property type="match status" value="2"/>
</dbReference>
<dbReference type="FunFam" id="1.20.1720.10:FF:000009">
    <property type="entry name" value="MFS multidrug transporter"/>
    <property type="match status" value="1"/>
</dbReference>
<dbReference type="InterPro" id="IPR011701">
    <property type="entry name" value="MFS"/>
</dbReference>
<dbReference type="InterPro" id="IPR020846">
    <property type="entry name" value="MFS_dom"/>
</dbReference>
<dbReference type="EMBL" id="NPIC01000017">
    <property type="protein sequence ID" value="RDL29943.1"/>
    <property type="molecule type" value="Genomic_DNA"/>
</dbReference>
<accession>A0A370T8X3</accession>
<feature type="transmembrane region" description="Helical" evidence="7">
    <location>
        <begin position="116"/>
        <end position="136"/>
    </location>
</feature>
<evidence type="ECO:0000256" key="4">
    <source>
        <dbReference type="ARBA" id="ARBA00022989"/>
    </source>
</evidence>
<dbReference type="GO" id="GO:0022857">
    <property type="term" value="F:transmembrane transporter activity"/>
    <property type="evidence" value="ECO:0007669"/>
    <property type="project" value="InterPro"/>
</dbReference>
<dbReference type="STRING" id="2656787.A0A370T8X3"/>
<evidence type="ECO:0000313" key="9">
    <source>
        <dbReference type="EMBL" id="RDL29943.1"/>
    </source>
</evidence>
<dbReference type="GO" id="GO:0005886">
    <property type="term" value="C:plasma membrane"/>
    <property type="evidence" value="ECO:0007669"/>
    <property type="project" value="TreeGrafter"/>
</dbReference>
<feature type="transmembrane region" description="Helical" evidence="7">
    <location>
        <begin position="206"/>
        <end position="228"/>
    </location>
</feature>
<dbReference type="OrthoDB" id="440553at2759"/>
<feature type="region of interest" description="Disordered" evidence="6">
    <location>
        <begin position="534"/>
        <end position="562"/>
    </location>
</feature>
<sequence length="562" mass="61052">MHDSDNAQRPNAYIDGIVPPAEGPMTDEKPKQRVESAAPQQNATANLEHGLGGEQPPEQPVQIGVSAGDEYSVLTTTQKKCVVLTASLASVFSPMATSIYYPSLDTIAKDLNVSNAKINITITLFLVIQGIAPSFVADLADKTGRRPMYIVCYIIFTAANIGLALQNSYVPLLILRMIQSSGSSGTVALANGVVGDIITSAERGTYIAFASVGGILAPTIAPVIGGLLGQYAGWHFIFWFLVIFSAAVFIPLILFLPETCRNVVDNGTIPAPLLSRNITDTIRHRRRNKAGLTFNEAKNAELSKNYRWRAPNPLSTLKVILDPESACILVTTGLGLGCFYAVSTGASDVFTKVYGFNQLKISLMFVPVGIGSLISVFTTGKIVDWNYRRHAKKLGIPVVKNRRQDLTNFPIEKARLQIAFPFAFIAGAFVIAYGWIMAQKLTLAAPIIALFLTGYSLTSSFQVLNILMVDIHPSKPSVATAANNFVRCEIGAVFSAIILPLTDAVGIGWAYTILALIFMVFNPVLLVIMRQGPKWRKERKEKEDRASAAKKDKADRLGERRA</sequence>
<dbReference type="Proteomes" id="UP000254866">
    <property type="component" value="Unassembled WGS sequence"/>
</dbReference>
<feature type="compositionally biased region" description="Basic and acidic residues" evidence="6">
    <location>
        <begin position="538"/>
        <end position="562"/>
    </location>
</feature>
<feature type="transmembrane region" description="Helical" evidence="7">
    <location>
        <begin position="173"/>
        <end position="194"/>
    </location>
</feature>
<comment type="caution">
    <text evidence="9">The sequence shown here is derived from an EMBL/GenBank/DDBJ whole genome shotgun (WGS) entry which is preliminary data.</text>
</comment>
<evidence type="ECO:0000313" key="10">
    <source>
        <dbReference type="Proteomes" id="UP000254866"/>
    </source>
</evidence>
<dbReference type="RefSeq" id="XP_031864633.1">
    <property type="nucleotide sequence ID" value="XM_032019193.1"/>
</dbReference>
<evidence type="ECO:0000256" key="7">
    <source>
        <dbReference type="SAM" id="Phobius"/>
    </source>
</evidence>
<feature type="transmembrane region" description="Helical" evidence="7">
    <location>
        <begin position="508"/>
        <end position="529"/>
    </location>
</feature>
<feature type="transmembrane region" description="Helical" evidence="7">
    <location>
        <begin position="443"/>
        <end position="464"/>
    </location>
</feature>
<dbReference type="SUPFAM" id="SSF103473">
    <property type="entry name" value="MFS general substrate transporter"/>
    <property type="match status" value="1"/>
</dbReference>
<feature type="transmembrane region" description="Helical" evidence="7">
    <location>
        <begin position="363"/>
        <end position="383"/>
    </location>
</feature>
<feature type="transmembrane region" description="Helical" evidence="7">
    <location>
        <begin position="234"/>
        <end position="256"/>
    </location>
</feature>
<feature type="transmembrane region" description="Helical" evidence="7">
    <location>
        <begin position="326"/>
        <end position="343"/>
    </location>
</feature>
<evidence type="ECO:0000256" key="6">
    <source>
        <dbReference type="SAM" id="MobiDB-lite"/>
    </source>
</evidence>
<keyword evidence="5 7" id="KW-0472">Membrane</keyword>
<dbReference type="PANTHER" id="PTHR23502:SF51">
    <property type="entry name" value="QUINIDINE RESISTANCE PROTEIN 1-RELATED"/>
    <property type="match status" value="1"/>
</dbReference>
<keyword evidence="3 7" id="KW-0812">Transmembrane</keyword>
<dbReference type="PANTHER" id="PTHR23502">
    <property type="entry name" value="MAJOR FACILITATOR SUPERFAMILY"/>
    <property type="match status" value="1"/>
</dbReference>
<dbReference type="InterPro" id="IPR036259">
    <property type="entry name" value="MFS_trans_sf"/>
</dbReference>
<feature type="transmembrane region" description="Helical" evidence="7">
    <location>
        <begin position="148"/>
        <end position="167"/>
    </location>
</feature>
<feature type="transmembrane region" description="Helical" evidence="7">
    <location>
        <begin position="81"/>
        <end position="101"/>
    </location>
</feature>
<evidence type="ECO:0000256" key="3">
    <source>
        <dbReference type="ARBA" id="ARBA00022692"/>
    </source>
</evidence>